<reference evidence="2 3" key="1">
    <citation type="submission" date="2023-01" db="EMBL/GenBank/DDBJ databases">
        <title>Analysis of 21 Apiospora genomes using comparative genomics revels a genus with tremendous synthesis potential of carbohydrate active enzymes and secondary metabolites.</title>
        <authorList>
            <person name="Sorensen T."/>
        </authorList>
    </citation>
    <scope>NUCLEOTIDE SEQUENCE [LARGE SCALE GENOMIC DNA]</scope>
    <source>
        <strain evidence="2 3">CBS 117206</strain>
    </source>
</reference>
<dbReference type="Proteomes" id="UP001392437">
    <property type="component" value="Unassembled WGS sequence"/>
</dbReference>
<gene>
    <name evidence="2" type="ORF">PG999_007983</name>
</gene>
<organism evidence="2 3">
    <name type="scientific">Apiospora kogelbergensis</name>
    <dbReference type="NCBI Taxonomy" id="1337665"/>
    <lineage>
        <taxon>Eukaryota</taxon>
        <taxon>Fungi</taxon>
        <taxon>Dikarya</taxon>
        <taxon>Ascomycota</taxon>
        <taxon>Pezizomycotina</taxon>
        <taxon>Sordariomycetes</taxon>
        <taxon>Xylariomycetidae</taxon>
        <taxon>Amphisphaeriales</taxon>
        <taxon>Apiosporaceae</taxon>
        <taxon>Apiospora</taxon>
    </lineage>
</organism>
<sequence>MDLKLAKLQQDVDQMHEGVNRCEQKNTVSEENEVLRQKCHDLENRLAHVEQTNEQLRSENQNYVDNLTKLPGDHVIDQELVRKFKGLREVIYDAVIEGWYPKVKEMISSGKTRDRSILRDLVGEGPVDAIRVQNRLCNIIFETLVEYIFGQSHFGNYKSQGSLAKYLRGIEDHFEVIVPQEQYKDVAQWRMATLKCASHYKSSETTPSDEAEESLRRKIGPITQPDATADGLAQEKTHQICSAAFELELLMRKAEDTFNVEVFHGESVTGVADFVVEFGQEPGDTDDQRETIAFCSFGALLKYPIGDSDNIPFVLVKAHAVVYV</sequence>
<accession>A0AAW0QUS7</accession>
<dbReference type="AlphaFoldDB" id="A0AAW0QUS7"/>
<protein>
    <submittedName>
        <fullName evidence="2">Uncharacterized protein</fullName>
    </submittedName>
</protein>
<evidence type="ECO:0000256" key="1">
    <source>
        <dbReference type="SAM" id="Coils"/>
    </source>
</evidence>
<evidence type="ECO:0000313" key="2">
    <source>
        <dbReference type="EMBL" id="KAK8109846.1"/>
    </source>
</evidence>
<feature type="coiled-coil region" evidence="1">
    <location>
        <begin position="5"/>
        <end position="66"/>
    </location>
</feature>
<dbReference type="EMBL" id="JAQQWP010000007">
    <property type="protein sequence ID" value="KAK8109846.1"/>
    <property type="molecule type" value="Genomic_DNA"/>
</dbReference>
<evidence type="ECO:0000313" key="3">
    <source>
        <dbReference type="Proteomes" id="UP001392437"/>
    </source>
</evidence>
<name>A0AAW0QUS7_9PEZI</name>
<keyword evidence="1" id="KW-0175">Coiled coil</keyword>
<proteinExistence type="predicted"/>
<keyword evidence="3" id="KW-1185">Reference proteome</keyword>
<comment type="caution">
    <text evidence="2">The sequence shown here is derived from an EMBL/GenBank/DDBJ whole genome shotgun (WGS) entry which is preliminary data.</text>
</comment>